<dbReference type="HOGENOM" id="CLU_2391879_0_0_1"/>
<dbReference type="Proteomes" id="UP000016933">
    <property type="component" value="Unassembled WGS sequence"/>
</dbReference>
<reference evidence="1 2" key="2">
    <citation type="journal article" date="2012" name="PLoS Pathog.">
        <title>Diverse lifestyles and strategies of plant pathogenesis encoded in the genomes of eighteen Dothideomycetes fungi.</title>
        <authorList>
            <person name="Ohm R.A."/>
            <person name="Feau N."/>
            <person name="Henrissat B."/>
            <person name="Schoch C.L."/>
            <person name="Horwitz B.A."/>
            <person name="Barry K.W."/>
            <person name="Condon B.J."/>
            <person name="Copeland A.C."/>
            <person name="Dhillon B."/>
            <person name="Glaser F."/>
            <person name="Hesse C.N."/>
            <person name="Kosti I."/>
            <person name="LaButti K."/>
            <person name="Lindquist E.A."/>
            <person name="Lucas S."/>
            <person name="Salamov A.A."/>
            <person name="Bradshaw R.E."/>
            <person name="Ciuffetti L."/>
            <person name="Hamelin R.C."/>
            <person name="Kema G.H.J."/>
            <person name="Lawrence C."/>
            <person name="Scott J.A."/>
            <person name="Spatafora J.W."/>
            <person name="Turgeon B.G."/>
            <person name="de Wit P.J.G.M."/>
            <person name="Zhong S."/>
            <person name="Goodwin S.B."/>
            <person name="Grigoriev I.V."/>
        </authorList>
    </citation>
    <scope>NUCLEOTIDE SEQUENCE [LARGE SCALE GENOMIC DNA]</scope>
    <source>
        <strain evidence="2">NZE10 / CBS 128990</strain>
    </source>
</reference>
<evidence type="ECO:0000313" key="1">
    <source>
        <dbReference type="EMBL" id="EME48335.1"/>
    </source>
</evidence>
<accession>N1Q119</accession>
<feature type="non-terminal residue" evidence="1">
    <location>
        <position position="94"/>
    </location>
</feature>
<proteinExistence type="predicted"/>
<feature type="non-terminal residue" evidence="1">
    <location>
        <position position="1"/>
    </location>
</feature>
<gene>
    <name evidence="1" type="ORF">DOTSEDRAFT_108113</name>
</gene>
<dbReference type="OMA" id="RTSAPKM"/>
<reference evidence="2" key="1">
    <citation type="journal article" date="2012" name="PLoS Genet.">
        <title>The genomes of the fungal plant pathogens Cladosporium fulvum and Dothistroma septosporum reveal adaptation to different hosts and lifestyles but also signatures of common ancestry.</title>
        <authorList>
            <person name="de Wit P.J.G.M."/>
            <person name="van der Burgt A."/>
            <person name="Oekmen B."/>
            <person name="Stergiopoulos I."/>
            <person name="Abd-Elsalam K.A."/>
            <person name="Aerts A.L."/>
            <person name="Bahkali A.H."/>
            <person name="Beenen H.G."/>
            <person name="Chettri P."/>
            <person name="Cox M.P."/>
            <person name="Datema E."/>
            <person name="de Vries R.P."/>
            <person name="Dhillon B."/>
            <person name="Ganley A.R."/>
            <person name="Griffiths S.A."/>
            <person name="Guo Y."/>
            <person name="Hamelin R.C."/>
            <person name="Henrissat B."/>
            <person name="Kabir M.S."/>
            <person name="Jashni M.K."/>
            <person name="Kema G."/>
            <person name="Klaubauf S."/>
            <person name="Lapidus A."/>
            <person name="Levasseur A."/>
            <person name="Lindquist E."/>
            <person name="Mehrabi R."/>
            <person name="Ohm R.A."/>
            <person name="Owen T.J."/>
            <person name="Salamov A."/>
            <person name="Schwelm A."/>
            <person name="Schijlen E."/>
            <person name="Sun H."/>
            <person name="van den Burg H.A."/>
            <person name="van Ham R.C.H.J."/>
            <person name="Zhang S."/>
            <person name="Goodwin S.B."/>
            <person name="Grigoriev I.V."/>
            <person name="Collemare J."/>
            <person name="Bradshaw R.E."/>
        </authorList>
    </citation>
    <scope>NUCLEOTIDE SEQUENCE [LARGE SCALE GENOMIC DNA]</scope>
    <source>
        <strain evidence="2">NZE10 / CBS 128990</strain>
    </source>
</reference>
<dbReference type="AlphaFoldDB" id="N1Q119"/>
<name>N1Q119_DOTSN</name>
<organism evidence="1 2">
    <name type="scientific">Dothistroma septosporum (strain NZE10 / CBS 128990)</name>
    <name type="common">Red band needle blight fungus</name>
    <name type="synonym">Mycosphaerella pini</name>
    <dbReference type="NCBI Taxonomy" id="675120"/>
    <lineage>
        <taxon>Eukaryota</taxon>
        <taxon>Fungi</taxon>
        <taxon>Dikarya</taxon>
        <taxon>Ascomycota</taxon>
        <taxon>Pezizomycotina</taxon>
        <taxon>Dothideomycetes</taxon>
        <taxon>Dothideomycetidae</taxon>
        <taxon>Mycosphaerellales</taxon>
        <taxon>Mycosphaerellaceae</taxon>
        <taxon>Dothistroma</taxon>
    </lineage>
</organism>
<protein>
    <submittedName>
        <fullName evidence="1">Uncharacterized protein</fullName>
    </submittedName>
</protein>
<keyword evidence="2" id="KW-1185">Reference proteome</keyword>
<sequence>QALVNEGADKARAAGYEVQLTFVDPAVFPNHLSELRQRVETGKWDALIIGGGLKNAPSLTKEFEQTVNLARTSAPKMKILFQMAPGDIYETIQR</sequence>
<dbReference type="EMBL" id="KB446535">
    <property type="protein sequence ID" value="EME48335.1"/>
    <property type="molecule type" value="Genomic_DNA"/>
</dbReference>
<dbReference type="OrthoDB" id="9986861at2759"/>
<evidence type="ECO:0000313" key="2">
    <source>
        <dbReference type="Proteomes" id="UP000016933"/>
    </source>
</evidence>